<evidence type="ECO:0000313" key="2">
    <source>
        <dbReference type="EMBL" id="KKP61436.1"/>
    </source>
</evidence>
<organism evidence="2 3">
    <name type="scientific">Candidatus Roizmanbacteria bacterium GW2011_GWC2_34_23</name>
    <dbReference type="NCBI Taxonomy" id="1618484"/>
    <lineage>
        <taxon>Bacteria</taxon>
        <taxon>Candidatus Roizmaniibacteriota</taxon>
    </lineage>
</organism>
<feature type="transmembrane region" description="Helical" evidence="1">
    <location>
        <begin position="73"/>
        <end position="92"/>
    </location>
</feature>
<name>A0A0G0BCV0_9BACT</name>
<feature type="transmembrane region" description="Helical" evidence="1">
    <location>
        <begin position="43"/>
        <end position="61"/>
    </location>
</feature>
<keyword evidence="1" id="KW-1133">Transmembrane helix</keyword>
<feature type="transmembrane region" description="Helical" evidence="1">
    <location>
        <begin position="20"/>
        <end position="37"/>
    </location>
</feature>
<dbReference type="EMBL" id="LBPR01000013">
    <property type="protein sequence ID" value="KKP61436.1"/>
    <property type="molecule type" value="Genomic_DNA"/>
</dbReference>
<gene>
    <name evidence="2" type="ORF">UR56_C0013G0016</name>
</gene>
<comment type="caution">
    <text evidence="2">The sequence shown here is derived from an EMBL/GenBank/DDBJ whole genome shotgun (WGS) entry which is preliminary data.</text>
</comment>
<keyword evidence="1" id="KW-0812">Transmembrane</keyword>
<dbReference type="STRING" id="1618484.UR56_C0013G0016"/>
<keyword evidence="1" id="KW-0472">Membrane</keyword>
<proteinExistence type="predicted"/>
<dbReference type="AlphaFoldDB" id="A0A0G0BCV0"/>
<dbReference type="Proteomes" id="UP000034004">
    <property type="component" value="Unassembled WGS sequence"/>
</dbReference>
<sequence>MPKHFYLHLKMELKNHLFDYLLLFTAGIFFLILLNIFRGQRVIEFFVLVSFAFFYIIWGVYHHIINETLHLKTVVEYILIAFIIIFLLKIIILP</sequence>
<accession>A0A0G0BCV0</accession>
<evidence type="ECO:0000313" key="3">
    <source>
        <dbReference type="Proteomes" id="UP000034004"/>
    </source>
</evidence>
<reference evidence="2 3" key="1">
    <citation type="journal article" date="2015" name="Nature">
        <title>rRNA introns, odd ribosomes, and small enigmatic genomes across a large radiation of phyla.</title>
        <authorList>
            <person name="Brown C.T."/>
            <person name="Hug L.A."/>
            <person name="Thomas B.C."/>
            <person name="Sharon I."/>
            <person name="Castelle C.J."/>
            <person name="Singh A."/>
            <person name="Wilkins M.J."/>
            <person name="Williams K.H."/>
            <person name="Banfield J.F."/>
        </authorList>
    </citation>
    <scope>NUCLEOTIDE SEQUENCE [LARGE SCALE GENOMIC DNA]</scope>
</reference>
<protein>
    <submittedName>
        <fullName evidence="2">Uncharacterized protein</fullName>
    </submittedName>
</protein>
<evidence type="ECO:0000256" key="1">
    <source>
        <dbReference type="SAM" id="Phobius"/>
    </source>
</evidence>